<feature type="region of interest" description="Disordered" evidence="1">
    <location>
        <begin position="27"/>
        <end position="190"/>
    </location>
</feature>
<evidence type="ECO:0000313" key="3">
    <source>
        <dbReference type="Proteomes" id="UP000308549"/>
    </source>
</evidence>
<feature type="compositionally biased region" description="Basic and acidic residues" evidence="1">
    <location>
        <begin position="156"/>
        <end position="190"/>
    </location>
</feature>
<sequence>MAELFELGATGIDHLTDKYFEQGYDRVQNYRKGRKQNTKKENKRSNHRYQLPSPERDPDVVDNNTRTKRADSLERESLTSERVLRAYENEPDDPRRKVDPRIEERRRRDSARMSYANGYHPGRPRSQPSRGGRYYEDEDSDYDEREGRRYRAAGRGYDERDREERDTPYGREVIETERYRGPPRPYDPRRLDGYARSEAVGAPYAAGAVAPYRRSQNDLTEVSRRTKSRGRSDRYERERSYSRSRSRSRSKEGWREKLDETFDTTWQGVGVGIAGAVVGGLAGRELGGVRHRNRDALLGAVVGGLGANAAEQQYREWHEKRKLKKEGYDDRYEQRWEGRSRSNGR</sequence>
<feature type="compositionally biased region" description="Basic and acidic residues" evidence="1">
    <location>
        <begin position="68"/>
        <end position="111"/>
    </location>
</feature>
<gene>
    <name evidence="2" type="ORF">B0A50_06291</name>
</gene>
<accession>A0A4U0TTC5</accession>
<evidence type="ECO:0000313" key="2">
    <source>
        <dbReference type="EMBL" id="TKA25424.1"/>
    </source>
</evidence>
<dbReference type="OrthoDB" id="3647485at2759"/>
<dbReference type="AlphaFoldDB" id="A0A4U0TTC5"/>
<dbReference type="Proteomes" id="UP000308549">
    <property type="component" value="Unassembled WGS sequence"/>
</dbReference>
<evidence type="ECO:0000256" key="1">
    <source>
        <dbReference type="SAM" id="MobiDB-lite"/>
    </source>
</evidence>
<comment type="caution">
    <text evidence="2">The sequence shown here is derived from an EMBL/GenBank/DDBJ whole genome shotgun (WGS) entry which is preliminary data.</text>
</comment>
<protein>
    <recommendedName>
        <fullName evidence="4">Glycine zipper 2TM domain-containing protein</fullName>
    </recommendedName>
</protein>
<feature type="region of interest" description="Disordered" evidence="1">
    <location>
        <begin position="211"/>
        <end position="254"/>
    </location>
</feature>
<name>A0A4U0TTC5_9PEZI</name>
<organism evidence="2 3">
    <name type="scientific">Salinomyces thailandicus</name>
    <dbReference type="NCBI Taxonomy" id="706561"/>
    <lineage>
        <taxon>Eukaryota</taxon>
        <taxon>Fungi</taxon>
        <taxon>Dikarya</taxon>
        <taxon>Ascomycota</taxon>
        <taxon>Pezizomycotina</taxon>
        <taxon>Dothideomycetes</taxon>
        <taxon>Dothideomycetidae</taxon>
        <taxon>Mycosphaerellales</taxon>
        <taxon>Teratosphaeriaceae</taxon>
        <taxon>Salinomyces</taxon>
    </lineage>
</organism>
<feature type="compositionally biased region" description="Basic and acidic residues" evidence="1">
    <location>
        <begin position="230"/>
        <end position="241"/>
    </location>
</feature>
<evidence type="ECO:0008006" key="4">
    <source>
        <dbReference type="Google" id="ProtNLM"/>
    </source>
</evidence>
<dbReference type="EMBL" id="NAJL01000035">
    <property type="protein sequence ID" value="TKA25424.1"/>
    <property type="molecule type" value="Genomic_DNA"/>
</dbReference>
<reference evidence="2 3" key="1">
    <citation type="submission" date="2017-03" db="EMBL/GenBank/DDBJ databases">
        <title>Genomes of endolithic fungi from Antarctica.</title>
        <authorList>
            <person name="Coleine C."/>
            <person name="Masonjones S."/>
            <person name="Stajich J.E."/>
        </authorList>
    </citation>
    <scope>NUCLEOTIDE SEQUENCE [LARGE SCALE GENOMIC DNA]</scope>
    <source>
        <strain evidence="2 3">CCFEE 6315</strain>
    </source>
</reference>
<keyword evidence="3" id="KW-1185">Reference proteome</keyword>
<proteinExistence type="predicted"/>